<name>A0A0B5HUL2_9ACTN</name>
<dbReference type="KEGG" id="svt:SVTN_16115"/>
<keyword evidence="2" id="KW-0732">Signal</keyword>
<dbReference type="RefSeq" id="WP_041129721.1">
    <property type="nucleotide sequence ID" value="NZ_CP010407.1"/>
</dbReference>
<dbReference type="HOGENOM" id="CLU_2720768_0_0_11"/>
<reference evidence="3 4" key="1">
    <citation type="submission" date="2014-12" db="EMBL/GenBank/DDBJ databases">
        <title>Complete genome sequence of Streptomyces vietnamensis strain GIMV4.0001, a genetic manipulable producer of the benzoisochromanequinone antibiotic granaticin.</title>
        <authorList>
            <person name="Deng M.R."/>
            <person name="Guo J."/>
            <person name="Ma L.Y."/>
            <person name="Feng G.D."/>
            <person name="Mo C.Y."/>
            <person name="Zhu H.H."/>
        </authorList>
    </citation>
    <scope>NUCLEOTIDE SEQUENCE [LARGE SCALE GENOMIC DNA]</scope>
    <source>
        <strain evidence="4">GIMV4.0001</strain>
    </source>
</reference>
<evidence type="ECO:0000313" key="4">
    <source>
        <dbReference type="Proteomes" id="UP000031774"/>
    </source>
</evidence>
<sequence>MKRILTAAALTVFAAAGAAGAAAGTAAADTGGLNLPSVVPLSGVLTPKAKPAHTPDLPPANAAVERLLPGHH</sequence>
<protein>
    <recommendedName>
        <fullName evidence="5">Secreted protein</fullName>
    </recommendedName>
</protein>
<dbReference type="Proteomes" id="UP000031774">
    <property type="component" value="Chromosome"/>
</dbReference>
<gene>
    <name evidence="3" type="ORF">SVTN_16115</name>
</gene>
<feature type="chain" id="PRO_5039429553" description="Secreted protein" evidence="2">
    <location>
        <begin position="22"/>
        <end position="72"/>
    </location>
</feature>
<evidence type="ECO:0000256" key="1">
    <source>
        <dbReference type="SAM" id="MobiDB-lite"/>
    </source>
</evidence>
<feature type="region of interest" description="Disordered" evidence="1">
    <location>
        <begin position="49"/>
        <end position="72"/>
    </location>
</feature>
<dbReference type="EMBL" id="CP010407">
    <property type="protein sequence ID" value="AJF65695.1"/>
    <property type="molecule type" value="Genomic_DNA"/>
</dbReference>
<accession>A0A0B5HUL2</accession>
<evidence type="ECO:0000313" key="3">
    <source>
        <dbReference type="EMBL" id="AJF65695.1"/>
    </source>
</evidence>
<organism evidence="3 4">
    <name type="scientific">Streptomyces vietnamensis</name>
    <dbReference type="NCBI Taxonomy" id="362257"/>
    <lineage>
        <taxon>Bacteria</taxon>
        <taxon>Bacillati</taxon>
        <taxon>Actinomycetota</taxon>
        <taxon>Actinomycetes</taxon>
        <taxon>Kitasatosporales</taxon>
        <taxon>Streptomycetaceae</taxon>
        <taxon>Streptomyces</taxon>
    </lineage>
</organism>
<dbReference type="AlphaFoldDB" id="A0A0B5HUL2"/>
<feature type="signal peptide" evidence="2">
    <location>
        <begin position="1"/>
        <end position="21"/>
    </location>
</feature>
<evidence type="ECO:0000256" key="2">
    <source>
        <dbReference type="SAM" id="SignalP"/>
    </source>
</evidence>
<keyword evidence="4" id="KW-1185">Reference proteome</keyword>
<proteinExistence type="predicted"/>
<evidence type="ECO:0008006" key="5">
    <source>
        <dbReference type="Google" id="ProtNLM"/>
    </source>
</evidence>